<dbReference type="GO" id="GO:0061749">
    <property type="term" value="F:forked DNA-dependent helicase activity"/>
    <property type="evidence" value="ECO:0007669"/>
    <property type="project" value="TreeGrafter"/>
</dbReference>
<dbReference type="SUPFAM" id="SSF52540">
    <property type="entry name" value="P-loop containing nucleoside triphosphate hydrolases"/>
    <property type="match status" value="1"/>
</dbReference>
<dbReference type="Pfam" id="PF00271">
    <property type="entry name" value="Helicase_C"/>
    <property type="match status" value="1"/>
</dbReference>
<feature type="region of interest" description="Disordered" evidence="2">
    <location>
        <begin position="732"/>
        <end position="774"/>
    </location>
</feature>
<evidence type="ECO:0000256" key="2">
    <source>
        <dbReference type="SAM" id="MobiDB-lite"/>
    </source>
</evidence>
<keyword evidence="1" id="KW-0067">ATP-binding</keyword>
<dbReference type="SMART" id="SM00487">
    <property type="entry name" value="DEXDc"/>
    <property type="match status" value="1"/>
</dbReference>
<reference evidence="5 6" key="1">
    <citation type="submission" date="2016-05" db="EMBL/GenBank/DDBJ databases">
        <title>Genome sequencing reveals origins of a unique bacterial endosymbiosis in the earliest lineages of terrestrial Fungi.</title>
        <authorList>
            <consortium name="DOE Joint Genome Institute"/>
            <person name="Uehling J."/>
            <person name="Gryganskyi A."/>
            <person name="Hameed K."/>
            <person name="Tschaplinski T."/>
            <person name="Misztal P."/>
            <person name="Wu S."/>
            <person name="Desiro A."/>
            <person name="Vande Pol N."/>
            <person name="Du Z.-Y."/>
            <person name="Zienkiewicz A."/>
            <person name="Zienkiewicz K."/>
            <person name="Morin E."/>
            <person name="Tisserant E."/>
            <person name="Splivallo R."/>
            <person name="Hainaut M."/>
            <person name="Henrissat B."/>
            <person name="Ohm R."/>
            <person name="Kuo A."/>
            <person name="Yan J."/>
            <person name="Lipzen A."/>
            <person name="Nolan M."/>
            <person name="Labutti K."/>
            <person name="Barry K."/>
            <person name="Goldstein A."/>
            <person name="Labbe J."/>
            <person name="Schadt C."/>
            <person name="Tuskan G."/>
            <person name="Grigoriev I."/>
            <person name="Martin F."/>
            <person name="Vilgalys R."/>
            <person name="Bonito G."/>
        </authorList>
    </citation>
    <scope>NUCLEOTIDE SEQUENCE [LARGE SCALE GENOMIC DNA]</scope>
    <source>
        <strain evidence="5 6">AG-77</strain>
    </source>
</reference>
<evidence type="ECO:0000313" key="5">
    <source>
        <dbReference type="EMBL" id="OAQ33031.1"/>
    </source>
</evidence>
<feature type="compositionally biased region" description="Basic and acidic residues" evidence="2">
    <location>
        <begin position="746"/>
        <end position="764"/>
    </location>
</feature>
<dbReference type="STRING" id="1314771.A0A197K8K7"/>
<dbReference type="SMART" id="SM00490">
    <property type="entry name" value="HELICc"/>
    <property type="match status" value="1"/>
</dbReference>
<dbReference type="AlphaFoldDB" id="A0A197K8K7"/>
<keyword evidence="6" id="KW-1185">Reference proteome</keyword>
<dbReference type="Gene3D" id="3.40.50.300">
    <property type="entry name" value="P-loop containing nucleotide triphosphate hydrolases"/>
    <property type="match status" value="2"/>
</dbReference>
<feature type="domain" description="Helicase ATP-binding" evidence="3">
    <location>
        <begin position="249"/>
        <end position="413"/>
    </location>
</feature>
<dbReference type="PROSITE" id="PS51192">
    <property type="entry name" value="HELICASE_ATP_BIND_1"/>
    <property type="match status" value="1"/>
</dbReference>
<evidence type="ECO:0000256" key="1">
    <source>
        <dbReference type="ARBA" id="ARBA00022806"/>
    </source>
</evidence>
<evidence type="ECO:0000259" key="4">
    <source>
        <dbReference type="PROSITE" id="PS51194"/>
    </source>
</evidence>
<dbReference type="OrthoDB" id="16911at2759"/>
<dbReference type="PANTHER" id="PTHR47396">
    <property type="entry name" value="TYPE I RESTRICTION ENZYME ECOKI R PROTEIN"/>
    <property type="match status" value="1"/>
</dbReference>
<dbReference type="GO" id="GO:0005759">
    <property type="term" value="C:mitochondrial matrix"/>
    <property type="evidence" value="ECO:0007669"/>
    <property type="project" value="TreeGrafter"/>
</dbReference>
<dbReference type="InterPro" id="IPR050742">
    <property type="entry name" value="Helicase_Restrict-Modif_Enz"/>
</dbReference>
<dbReference type="PANTHER" id="PTHR47396:SF1">
    <property type="entry name" value="ATP-DEPENDENT HELICASE IRC3-RELATED"/>
    <property type="match status" value="1"/>
</dbReference>
<organism evidence="5 6">
    <name type="scientific">Linnemannia elongata AG-77</name>
    <dbReference type="NCBI Taxonomy" id="1314771"/>
    <lineage>
        <taxon>Eukaryota</taxon>
        <taxon>Fungi</taxon>
        <taxon>Fungi incertae sedis</taxon>
        <taxon>Mucoromycota</taxon>
        <taxon>Mortierellomycotina</taxon>
        <taxon>Mortierellomycetes</taxon>
        <taxon>Mortierellales</taxon>
        <taxon>Mortierellaceae</taxon>
        <taxon>Linnemannia</taxon>
    </lineage>
</organism>
<dbReference type="GO" id="GO:0032042">
    <property type="term" value="P:mitochondrial DNA metabolic process"/>
    <property type="evidence" value="ECO:0007669"/>
    <property type="project" value="TreeGrafter"/>
</dbReference>
<keyword evidence="1" id="KW-0547">Nucleotide-binding</keyword>
<dbReference type="PROSITE" id="PS51194">
    <property type="entry name" value="HELICASE_CTER"/>
    <property type="match status" value="1"/>
</dbReference>
<dbReference type="GO" id="GO:0070125">
    <property type="term" value="P:mitochondrial translational elongation"/>
    <property type="evidence" value="ECO:0007669"/>
    <property type="project" value="TreeGrafter"/>
</dbReference>
<evidence type="ECO:0000313" key="6">
    <source>
        <dbReference type="Proteomes" id="UP000078512"/>
    </source>
</evidence>
<dbReference type="GO" id="GO:0016787">
    <property type="term" value="F:hydrolase activity"/>
    <property type="evidence" value="ECO:0007669"/>
    <property type="project" value="UniProtKB-KW"/>
</dbReference>
<gene>
    <name evidence="5" type="ORF">K457DRAFT_15598</name>
</gene>
<dbReference type="InterPro" id="IPR014001">
    <property type="entry name" value="Helicase_ATP-bd"/>
</dbReference>
<dbReference type="GO" id="GO:0005524">
    <property type="term" value="F:ATP binding"/>
    <property type="evidence" value="ECO:0007669"/>
    <property type="project" value="InterPro"/>
</dbReference>
<dbReference type="InterPro" id="IPR001650">
    <property type="entry name" value="Helicase_C-like"/>
</dbReference>
<proteinExistence type="predicted"/>
<sequence>MSMLRLQGLHYCIVLTKRIAIHQQRLAIPRLSRSQMFQRTGDTLSSAGRGQGGQTRFISEAVQREEYEAVEEVAKKTVGRRKKVEPSEDTAAGTTAPRASKPRTKKVAVKDEVSEGTVETVVKTRKKKSVKDKETLEAAVVADEAAAGGGLAAVKDEVSEGTVEAVVKTRKKKSVKDKETSEAAVVADEAVAGGGHAAVVATKTKRASKSKSSASTLNTASTETVIPAPLLAMTQLRPYQQECIDKCLENLKNGIMRQIVSLPVGSGKTVIFSHLMEQVPAPFPGANKTLILAHRQELLEQTRNHILRNGTGLRVTIDQGKRVADMTADVILASVPTLGRSGTTRILKYNPQDFKCIIIDEAHHAAADSYGRILRHFGADVPKTHIFLYGCSATVRRHDGLKLGGVFDYISFHKGFITMIDDKWLCGLRVSTIKTEFDLKDVQTRGGDFVTKDLALKVNTPVRNDVVVRSYMTYCGERKSTVVFAVDIAHLESLAETFRKYGYDARGLSSKTNDDERARMLKDFKNQKFPVIVNCGILTEGTDIPVIDAIIMARPTKSNVLFQQMLGRGMRLHPGKEDCLVLDFVDVVRGDGLVTLPTLLGLETDSVLNGIKITGHKDVDAIRDEQIATLEEQAASSEFPDETETVEEIDPSTGLKVARIRVLEYENPYQLIGDCSGANRRVSAMSGNAWVNVGAGAFVLTCQEVAFRIEKSAKDGLYRCYKQVTIDKRRVDDHNGSSTLGHRLTPAKDQHDNSRRNEQSKSKDGGQGAMFRTKKNELPIQTDTLEDCFHGVDTWISKNVGHFPGILSRFAQWRKLPASESQLKYLRKLGYDHDPINDFGGGEDYGGEGGQGDGEGGSRLARELEMADRRRKEVAARALTKGQAANMITRLVHGAGKRWTESKKFEVKKTKALAKEIGVEVGPIPKFLDI</sequence>
<name>A0A197K8K7_9FUNG</name>
<dbReference type="Proteomes" id="UP000078512">
    <property type="component" value="Unassembled WGS sequence"/>
</dbReference>
<protein>
    <submittedName>
        <fullName evidence="5">p-loop containing nucleoside triphosphate hydrolase protein</fullName>
    </submittedName>
</protein>
<evidence type="ECO:0000259" key="3">
    <source>
        <dbReference type="PROSITE" id="PS51192"/>
    </source>
</evidence>
<keyword evidence="5" id="KW-0378">Hydrolase</keyword>
<feature type="domain" description="Helicase C-terminal" evidence="4">
    <location>
        <begin position="467"/>
        <end position="647"/>
    </location>
</feature>
<dbReference type="Pfam" id="PF04851">
    <property type="entry name" value="ResIII"/>
    <property type="match status" value="1"/>
</dbReference>
<dbReference type="GO" id="GO:0036121">
    <property type="term" value="F:double-stranded DNA helicase activity"/>
    <property type="evidence" value="ECO:0007669"/>
    <property type="project" value="TreeGrafter"/>
</dbReference>
<dbReference type="GO" id="GO:0000403">
    <property type="term" value="F:Y-form DNA binding"/>
    <property type="evidence" value="ECO:0007669"/>
    <property type="project" value="TreeGrafter"/>
</dbReference>
<dbReference type="InterPro" id="IPR027417">
    <property type="entry name" value="P-loop_NTPase"/>
</dbReference>
<feature type="region of interest" description="Disordered" evidence="2">
    <location>
        <begin position="77"/>
        <end position="105"/>
    </location>
</feature>
<dbReference type="InterPro" id="IPR006935">
    <property type="entry name" value="Helicase/UvrB_N"/>
</dbReference>
<dbReference type="CDD" id="cd18799">
    <property type="entry name" value="SF2_C_EcoAI-like"/>
    <property type="match status" value="1"/>
</dbReference>
<dbReference type="EMBL" id="KV442022">
    <property type="protein sequence ID" value="OAQ33031.1"/>
    <property type="molecule type" value="Genomic_DNA"/>
</dbReference>
<accession>A0A197K8K7</accession>
<keyword evidence="1" id="KW-0347">Helicase</keyword>